<proteinExistence type="predicted"/>
<sequence length="48" mass="5375">MYSKDSVYKTILGSIKKLSINHVKRSGVGRDMNNTSYLTWSVIITVGI</sequence>
<protein>
    <submittedName>
        <fullName evidence="1">Aldehyde dehydrogenase</fullName>
    </submittedName>
</protein>
<dbReference type="Proteomes" id="UP000075230">
    <property type="component" value="Unassembled WGS sequence"/>
</dbReference>
<evidence type="ECO:0000313" key="2">
    <source>
        <dbReference type="Proteomes" id="UP000075230"/>
    </source>
</evidence>
<reference evidence="2" key="2">
    <citation type="submission" date="2016-02" db="EMBL/GenBank/DDBJ databases">
        <title>Genome sequencing of Aspergillus luchuensis NBRC 4314.</title>
        <authorList>
            <person name="Yamada O."/>
        </authorList>
    </citation>
    <scope>NUCLEOTIDE SEQUENCE [LARGE SCALE GENOMIC DNA]</scope>
    <source>
        <strain evidence="2">RIB 2604</strain>
    </source>
</reference>
<accession>A0A146FX11</accession>
<dbReference type="AlphaFoldDB" id="A0A146FX11"/>
<comment type="caution">
    <text evidence="1">The sequence shown here is derived from an EMBL/GenBank/DDBJ whole genome shotgun (WGS) entry which is preliminary data.</text>
</comment>
<evidence type="ECO:0000313" key="1">
    <source>
        <dbReference type="EMBL" id="GAT30264.1"/>
    </source>
</evidence>
<organism evidence="1 2">
    <name type="scientific">Aspergillus kawachii</name>
    <name type="common">White koji mold</name>
    <name type="synonym">Aspergillus awamori var. kawachi</name>
    <dbReference type="NCBI Taxonomy" id="1069201"/>
    <lineage>
        <taxon>Eukaryota</taxon>
        <taxon>Fungi</taxon>
        <taxon>Dikarya</taxon>
        <taxon>Ascomycota</taxon>
        <taxon>Pezizomycotina</taxon>
        <taxon>Eurotiomycetes</taxon>
        <taxon>Eurotiomycetidae</taxon>
        <taxon>Eurotiales</taxon>
        <taxon>Aspergillaceae</taxon>
        <taxon>Aspergillus</taxon>
        <taxon>Aspergillus subgen. Circumdati</taxon>
    </lineage>
</organism>
<dbReference type="EMBL" id="BCWF01000032">
    <property type="protein sequence ID" value="GAT30264.1"/>
    <property type="molecule type" value="Genomic_DNA"/>
</dbReference>
<name>A0A146FX11_ASPKA</name>
<reference evidence="1 2" key="1">
    <citation type="journal article" date="2016" name="DNA Res.">
        <title>Genome sequence of Aspergillus luchuensis NBRC 4314.</title>
        <authorList>
            <person name="Yamada O."/>
            <person name="Machida M."/>
            <person name="Hosoyama A."/>
            <person name="Goto M."/>
            <person name="Takahashi T."/>
            <person name="Futagami T."/>
            <person name="Yamagata Y."/>
            <person name="Takeuchi M."/>
            <person name="Kobayashi T."/>
            <person name="Koike H."/>
            <person name="Abe K."/>
            <person name="Asai K."/>
            <person name="Arita M."/>
            <person name="Fujita N."/>
            <person name="Fukuda K."/>
            <person name="Higa K."/>
            <person name="Horikawa H."/>
            <person name="Ishikawa T."/>
            <person name="Jinno K."/>
            <person name="Kato Y."/>
            <person name="Kirimura K."/>
            <person name="Mizutani O."/>
            <person name="Nakasone K."/>
            <person name="Sano M."/>
            <person name="Shiraishi Y."/>
            <person name="Tsukahara M."/>
            <person name="Gomi K."/>
        </authorList>
    </citation>
    <scope>NUCLEOTIDE SEQUENCE [LARGE SCALE GENOMIC DNA]</scope>
    <source>
        <strain evidence="1 2">RIB 2604</strain>
    </source>
</reference>
<gene>
    <name evidence="1" type="ORF">RIB2604_03302410</name>
</gene>